<dbReference type="Proteomes" id="UP001596548">
    <property type="component" value="Unassembled WGS sequence"/>
</dbReference>
<dbReference type="RefSeq" id="WP_378976697.1">
    <property type="nucleotide sequence ID" value="NZ_JBHTBJ010000050.1"/>
</dbReference>
<dbReference type="EMBL" id="JBHTBJ010000050">
    <property type="protein sequence ID" value="MFC7279402.1"/>
    <property type="molecule type" value="Genomic_DNA"/>
</dbReference>
<organism evidence="2 3">
    <name type="scientific">Paractinoplanes rhizophilus</name>
    <dbReference type="NCBI Taxonomy" id="1416877"/>
    <lineage>
        <taxon>Bacteria</taxon>
        <taxon>Bacillati</taxon>
        <taxon>Actinomycetota</taxon>
        <taxon>Actinomycetes</taxon>
        <taxon>Micromonosporales</taxon>
        <taxon>Micromonosporaceae</taxon>
        <taxon>Paractinoplanes</taxon>
    </lineage>
</organism>
<proteinExistence type="predicted"/>
<name>A0ABW2I3H0_9ACTN</name>
<accession>A0ABW2I3H0</accession>
<comment type="caution">
    <text evidence="2">The sequence shown here is derived from an EMBL/GenBank/DDBJ whole genome shotgun (WGS) entry which is preliminary data.</text>
</comment>
<evidence type="ECO:0000313" key="3">
    <source>
        <dbReference type="Proteomes" id="UP001596548"/>
    </source>
</evidence>
<evidence type="ECO:0000313" key="2">
    <source>
        <dbReference type="EMBL" id="MFC7279402.1"/>
    </source>
</evidence>
<keyword evidence="3" id="KW-1185">Reference proteome</keyword>
<feature type="region of interest" description="Disordered" evidence="1">
    <location>
        <begin position="1"/>
        <end position="21"/>
    </location>
</feature>
<reference evidence="3" key="1">
    <citation type="journal article" date="2019" name="Int. J. Syst. Evol. Microbiol.">
        <title>The Global Catalogue of Microorganisms (GCM) 10K type strain sequencing project: providing services to taxonomists for standard genome sequencing and annotation.</title>
        <authorList>
            <consortium name="The Broad Institute Genomics Platform"/>
            <consortium name="The Broad Institute Genome Sequencing Center for Infectious Disease"/>
            <person name="Wu L."/>
            <person name="Ma J."/>
        </authorList>
    </citation>
    <scope>NUCLEOTIDE SEQUENCE [LARGE SCALE GENOMIC DNA]</scope>
    <source>
        <strain evidence="3">XZYJT-10</strain>
    </source>
</reference>
<evidence type="ECO:0000256" key="1">
    <source>
        <dbReference type="SAM" id="MobiDB-lite"/>
    </source>
</evidence>
<protein>
    <submittedName>
        <fullName evidence="2">Uncharacterized protein</fullName>
    </submittedName>
</protein>
<sequence length="134" mass="14679">MEGTAVPGDVPQLPRRGPAPAVDRMSNAELARMVESEHPYRGKALFELSDRIPHDDDAATKVAMLSRLSSLRRARLFDRVSLAWSAIIALLAAETAHARASAYEAFGALDPAEQRDMLDYLEVSAIEEAHPRIA</sequence>
<gene>
    <name evidence="2" type="ORF">ACFQS1_36020</name>
</gene>